<sequence>MGKNVYQTFTSAVSASNTLLAILIDPDVFEVATAAQFLRKLPAETTHIFVGGSSVPNGKTSAVVTALKSSTAKPIVLFPGNVSQICKEADAILFLNLLSGRNPEYLIGQHIKAVPKLRHTSLEVISTGYILIDGGNKSAVARVTATNALPQDDIQHIVDIAKAGELLGAKLMYLEAGSGAKVPVSEAIISAVKNEISIPLIVGGGIKTEIQKQIAYKAGATMVVMGTHFEVRSASNL</sequence>
<feature type="binding site" evidence="8">
    <location>
        <begin position="226"/>
        <end position="227"/>
    </location>
    <ligand>
        <name>sn-glycerol 1-phosphate</name>
        <dbReference type="ChEBI" id="CHEBI:57685"/>
    </ligand>
</feature>
<comment type="catalytic activity">
    <reaction evidence="8">
        <text>sn-glycerol 1-phosphate + (2E,6E,10E)-geranylgeranyl diphosphate = sn-3-O-(geranylgeranyl)glycerol 1-phosphate + diphosphate</text>
        <dbReference type="Rhea" id="RHEA:23404"/>
        <dbReference type="ChEBI" id="CHEBI:33019"/>
        <dbReference type="ChEBI" id="CHEBI:57677"/>
        <dbReference type="ChEBI" id="CHEBI:57685"/>
        <dbReference type="ChEBI" id="CHEBI:58756"/>
        <dbReference type="EC" id="2.5.1.41"/>
    </reaction>
</comment>
<dbReference type="InterPro" id="IPR008205">
    <property type="entry name" value="GGGP_HepGP_synthase"/>
</dbReference>
<protein>
    <recommendedName>
        <fullName evidence="8">Geranylgeranylglyceryl phosphate synthase</fullName>
        <shortName evidence="8">GGGP synthase</shortName>
        <shortName evidence="8">GGGPS</shortName>
        <ecNumber evidence="8">2.5.1.41</ecNumber>
    </recommendedName>
    <alternativeName>
        <fullName evidence="8">(S)-3-O-geranylgeranylglyceryl phosphate synthase</fullName>
    </alternativeName>
    <alternativeName>
        <fullName evidence="8">Phosphoglycerol geranylgeranyltransferase</fullName>
    </alternativeName>
</protein>
<reference evidence="9 10" key="1">
    <citation type="submission" date="2020-02" db="EMBL/GenBank/DDBJ databases">
        <title>Complete genome sequence of Flavobacteriaceae bacterium.</title>
        <authorList>
            <person name="Kim S.-J."/>
            <person name="Kim Y.-S."/>
            <person name="Kim K.-H."/>
        </authorList>
    </citation>
    <scope>NUCLEOTIDE SEQUENCE [LARGE SCALE GENOMIC DNA]</scope>
    <source>
        <strain evidence="9 10">RR4-40</strain>
    </source>
</reference>
<dbReference type="EMBL" id="CP049057">
    <property type="protein sequence ID" value="QIE60896.1"/>
    <property type="molecule type" value="Genomic_DNA"/>
</dbReference>
<keyword evidence="5 8" id="KW-0443">Lipid metabolism</keyword>
<dbReference type="GO" id="GO:0046474">
    <property type="term" value="P:glycerophospholipid biosynthetic process"/>
    <property type="evidence" value="ECO:0007669"/>
    <property type="project" value="UniProtKB-UniRule"/>
</dbReference>
<evidence type="ECO:0000256" key="1">
    <source>
        <dbReference type="ARBA" id="ARBA00022516"/>
    </source>
</evidence>
<feature type="binding site" evidence="8">
    <location>
        <position position="53"/>
    </location>
    <ligand>
        <name>Mg(2+)</name>
        <dbReference type="ChEBI" id="CHEBI:18420"/>
    </ligand>
</feature>
<comment type="cofactor">
    <cofactor evidence="8">
        <name>Mg(2+)</name>
        <dbReference type="ChEBI" id="CHEBI:18420"/>
    </cofactor>
</comment>
<dbReference type="InterPro" id="IPR038597">
    <property type="entry name" value="GGGP/HepGP_synthase_sf"/>
</dbReference>
<feature type="binding site" evidence="8">
    <location>
        <begin position="204"/>
        <end position="205"/>
    </location>
    <ligand>
        <name>sn-glycerol 1-phosphate</name>
        <dbReference type="ChEBI" id="CHEBI:57685"/>
    </ligand>
</feature>
<dbReference type="PANTHER" id="PTHR40029">
    <property type="match status" value="1"/>
</dbReference>
<dbReference type="HAMAP" id="MF_00112">
    <property type="entry name" value="GGGP_HepGP_synthase"/>
    <property type="match status" value="1"/>
</dbReference>
<evidence type="ECO:0000256" key="8">
    <source>
        <dbReference type="HAMAP-Rule" id="MF_00112"/>
    </source>
</evidence>
<evidence type="ECO:0000313" key="10">
    <source>
        <dbReference type="Proteomes" id="UP000505306"/>
    </source>
</evidence>
<dbReference type="Gene3D" id="3.20.20.390">
    <property type="entry name" value="FMN-linked oxidoreductases"/>
    <property type="match status" value="1"/>
</dbReference>
<feature type="binding site" evidence="8">
    <location>
        <begin position="173"/>
        <end position="179"/>
    </location>
    <ligand>
        <name>sn-glycerol 1-phosphate</name>
        <dbReference type="ChEBI" id="CHEBI:57685"/>
    </ligand>
</feature>
<dbReference type="InterPro" id="IPR039074">
    <property type="entry name" value="GGGP/HepGP_synthase_I"/>
</dbReference>
<dbReference type="SUPFAM" id="SSF51395">
    <property type="entry name" value="FMN-linked oxidoreductases"/>
    <property type="match status" value="1"/>
</dbReference>
<dbReference type="Pfam" id="PF01884">
    <property type="entry name" value="PcrB"/>
    <property type="match status" value="1"/>
</dbReference>
<evidence type="ECO:0000256" key="4">
    <source>
        <dbReference type="ARBA" id="ARBA00022842"/>
    </source>
</evidence>
<evidence type="ECO:0000256" key="6">
    <source>
        <dbReference type="ARBA" id="ARBA00023209"/>
    </source>
</evidence>
<dbReference type="AlphaFoldDB" id="A0A6G6GQN4"/>
<keyword evidence="4 8" id="KW-0460">Magnesium</keyword>
<gene>
    <name evidence="9" type="ORF">G5B37_08180</name>
</gene>
<evidence type="ECO:0000313" key="9">
    <source>
        <dbReference type="EMBL" id="QIE60896.1"/>
    </source>
</evidence>
<keyword evidence="7 8" id="KW-1208">Phospholipid metabolism</keyword>
<comment type="function">
    <text evidence="8">Prenyltransferase that catalyzes the transfer of the geranylgeranyl moiety of geranylgeranyl diphosphate (GGPP) to the C3 hydroxyl of sn-glycerol-1-phosphate (G1P).</text>
</comment>
<name>A0A6G6GQN4_9FLAO</name>
<keyword evidence="1 8" id="KW-0444">Lipid biosynthesis</keyword>
<dbReference type="Proteomes" id="UP000505306">
    <property type="component" value="Chromosome"/>
</dbReference>
<dbReference type="GO" id="GO:0047294">
    <property type="term" value="F:phosphoglycerol geranylgeranyltransferase activity"/>
    <property type="evidence" value="ECO:0007669"/>
    <property type="project" value="UniProtKB-UniRule"/>
</dbReference>
<evidence type="ECO:0000256" key="5">
    <source>
        <dbReference type="ARBA" id="ARBA00023098"/>
    </source>
</evidence>
<dbReference type="EC" id="2.5.1.41" evidence="8"/>
<dbReference type="KEGG" id="mgel:G5B37_08180"/>
<dbReference type="GO" id="GO:0000287">
    <property type="term" value="F:magnesium ion binding"/>
    <property type="evidence" value="ECO:0007669"/>
    <property type="project" value="UniProtKB-UniRule"/>
</dbReference>
<evidence type="ECO:0000256" key="2">
    <source>
        <dbReference type="ARBA" id="ARBA00022679"/>
    </source>
</evidence>
<organism evidence="9 10">
    <name type="scientific">Rasiella rasia</name>
    <dbReference type="NCBI Taxonomy" id="2744027"/>
    <lineage>
        <taxon>Bacteria</taxon>
        <taxon>Pseudomonadati</taxon>
        <taxon>Bacteroidota</taxon>
        <taxon>Flavobacteriia</taxon>
        <taxon>Flavobacteriales</taxon>
        <taxon>Flavobacteriaceae</taxon>
        <taxon>Rasiella</taxon>
    </lineage>
</organism>
<keyword evidence="6 8" id="KW-0594">Phospholipid biosynthesis</keyword>
<dbReference type="NCBIfam" id="TIGR01768">
    <property type="entry name" value="GGGP-family"/>
    <property type="match status" value="1"/>
</dbReference>
<evidence type="ECO:0000256" key="3">
    <source>
        <dbReference type="ARBA" id="ARBA00022723"/>
    </source>
</evidence>
<dbReference type="PANTHER" id="PTHR40029:SF2">
    <property type="entry name" value="HEPTAPRENYLGLYCERYL PHOSPHATE SYNTHASE"/>
    <property type="match status" value="1"/>
</dbReference>
<feature type="binding site" evidence="8">
    <location>
        <position position="25"/>
    </location>
    <ligand>
        <name>Mg(2+)</name>
        <dbReference type="ChEBI" id="CHEBI:18420"/>
    </ligand>
</feature>
<comment type="similarity">
    <text evidence="8">Belongs to the GGGP/HepGP synthase family. Group II subfamily.</text>
</comment>
<proteinExistence type="inferred from homology"/>
<keyword evidence="10" id="KW-1185">Reference proteome</keyword>
<evidence type="ECO:0000256" key="7">
    <source>
        <dbReference type="ARBA" id="ARBA00023264"/>
    </source>
</evidence>
<accession>A0A6G6GQN4</accession>
<keyword evidence="2 8" id="KW-0808">Transferase</keyword>
<comment type="caution">
    <text evidence="8">Lacks conserved residue(s) required for the propagation of feature annotation.</text>
</comment>
<keyword evidence="3 8" id="KW-0479">Metal-binding</keyword>
<dbReference type="GO" id="GO:0120536">
    <property type="term" value="F:heptaprenylglyceryl phosphate synthase activity"/>
    <property type="evidence" value="ECO:0007669"/>
    <property type="project" value="UniProtKB-ARBA"/>
</dbReference>